<gene>
    <name evidence="7" type="ORF">OFUS_LOCUS25582</name>
</gene>
<dbReference type="PANTHER" id="PTHR11504:SF0">
    <property type="entry name" value="CYTOCHROME C OXIDASE SUBUNIT"/>
    <property type="match status" value="1"/>
</dbReference>
<proteinExistence type="inferred from homology"/>
<dbReference type="InterPro" id="IPR001349">
    <property type="entry name" value="Cyt_c_oxidase_su6a"/>
</dbReference>
<dbReference type="GO" id="GO:0005743">
    <property type="term" value="C:mitochondrial inner membrane"/>
    <property type="evidence" value="ECO:0007669"/>
    <property type="project" value="UniProtKB-SubCell"/>
</dbReference>
<evidence type="ECO:0000256" key="1">
    <source>
        <dbReference type="ARBA" id="ARBA00004273"/>
    </source>
</evidence>
<organism evidence="7 8">
    <name type="scientific">Owenia fusiformis</name>
    <name type="common">Polychaete worm</name>
    <dbReference type="NCBI Taxonomy" id="6347"/>
    <lineage>
        <taxon>Eukaryota</taxon>
        <taxon>Metazoa</taxon>
        <taxon>Spiralia</taxon>
        <taxon>Lophotrochozoa</taxon>
        <taxon>Annelida</taxon>
        <taxon>Polychaeta</taxon>
        <taxon>Sedentaria</taxon>
        <taxon>Canalipalpata</taxon>
        <taxon>Sabellida</taxon>
        <taxon>Oweniida</taxon>
        <taxon>Oweniidae</taxon>
        <taxon>Owenia</taxon>
    </lineage>
</organism>
<dbReference type="OrthoDB" id="5947505at2759"/>
<comment type="subcellular location">
    <subcellularLocation>
        <location evidence="1">Mitochondrion inner membrane</location>
    </subcellularLocation>
</comment>
<accession>A0A8J1TLV7</accession>
<dbReference type="PANTHER" id="PTHR11504">
    <property type="entry name" value="CYTOCHROME C OXIDASE POLYPEPTIDE VIA"/>
    <property type="match status" value="1"/>
</dbReference>
<name>A0A8J1TLV7_OWEFU</name>
<evidence type="ECO:0000256" key="6">
    <source>
        <dbReference type="RuleBase" id="RU004396"/>
    </source>
</evidence>
<evidence type="ECO:0000313" key="8">
    <source>
        <dbReference type="Proteomes" id="UP000749559"/>
    </source>
</evidence>
<dbReference type="Gene3D" id="4.10.95.10">
    <property type="entry name" value="Cytochrome c oxidase, subunit VIa"/>
    <property type="match status" value="1"/>
</dbReference>
<keyword evidence="8" id="KW-1185">Reference proteome</keyword>
<evidence type="ECO:0000256" key="5">
    <source>
        <dbReference type="ARBA" id="ARBA00023136"/>
    </source>
</evidence>
<evidence type="ECO:0000256" key="4">
    <source>
        <dbReference type="ARBA" id="ARBA00023128"/>
    </source>
</evidence>
<dbReference type="AlphaFoldDB" id="A0A8J1TLV7"/>
<dbReference type="EMBL" id="CAIIXF020000012">
    <property type="protein sequence ID" value="CAH1801841.1"/>
    <property type="molecule type" value="Genomic_DNA"/>
</dbReference>
<reference evidence="7" key="1">
    <citation type="submission" date="2022-03" db="EMBL/GenBank/DDBJ databases">
        <authorList>
            <person name="Martin C."/>
        </authorList>
    </citation>
    <scope>NUCLEOTIDE SEQUENCE</scope>
</reference>
<feature type="non-terminal residue" evidence="7">
    <location>
        <position position="120"/>
    </location>
</feature>
<sequence length="120" mass="13783">IKMASNILKISGPVQGFRRLVSTATPSAQGHAGGGTFWKKLSLLIALPGVALCYVNAEIKEKEHHDHPRPEFKAYQHLRLRTKVFLQLRDLVTCLIDYYEFHDLVYVHGLYLKETCVYWI</sequence>
<dbReference type="GO" id="GO:0030234">
    <property type="term" value="F:enzyme regulator activity"/>
    <property type="evidence" value="ECO:0007669"/>
    <property type="project" value="TreeGrafter"/>
</dbReference>
<dbReference type="Proteomes" id="UP000749559">
    <property type="component" value="Unassembled WGS sequence"/>
</dbReference>
<dbReference type="SUPFAM" id="SSF81411">
    <property type="entry name" value="Mitochondrial cytochrome c oxidase subunit VIa"/>
    <property type="match status" value="1"/>
</dbReference>
<dbReference type="GO" id="GO:0006123">
    <property type="term" value="P:mitochondrial electron transport, cytochrome c to oxygen"/>
    <property type="evidence" value="ECO:0007669"/>
    <property type="project" value="TreeGrafter"/>
</dbReference>
<comment type="caution">
    <text evidence="7">The sequence shown here is derived from an EMBL/GenBank/DDBJ whole genome shotgun (WGS) entry which is preliminary data.</text>
</comment>
<keyword evidence="3" id="KW-0809">Transit peptide</keyword>
<evidence type="ECO:0000313" key="7">
    <source>
        <dbReference type="EMBL" id="CAH1801841.1"/>
    </source>
</evidence>
<dbReference type="InterPro" id="IPR036418">
    <property type="entry name" value="Cyt_c_oxidase_su6a_sf"/>
</dbReference>
<comment type="similarity">
    <text evidence="6">Belongs to the cytochrome c oxidase subunit 6A family.</text>
</comment>
<keyword evidence="5" id="KW-0472">Membrane</keyword>
<protein>
    <submittedName>
        <fullName evidence="7">Uncharacterized protein</fullName>
    </submittedName>
</protein>
<evidence type="ECO:0000256" key="2">
    <source>
        <dbReference type="ARBA" id="ARBA00022792"/>
    </source>
</evidence>
<dbReference type="Pfam" id="PF02046">
    <property type="entry name" value="COX6A"/>
    <property type="match status" value="1"/>
</dbReference>
<keyword evidence="4" id="KW-0496">Mitochondrion</keyword>
<evidence type="ECO:0000256" key="3">
    <source>
        <dbReference type="ARBA" id="ARBA00022946"/>
    </source>
</evidence>
<keyword evidence="2" id="KW-0999">Mitochondrion inner membrane</keyword>